<dbReference type="AlphaFoldDB" id="A0AAD8XWW1"/>
<feature type="transmembrane region" description="Helical" evidence="2">
    <location>
        <begin position="184"/>
        <end position="204"/>
    </location>
</feature>
<evidence type="ECO:0000256" key="2">
    <source>
        <dbReference type="SAM" id="Phobius"/>
    </source>
</evidence>
<feature type="compositionally biased region" description="Low complexity" evidence="1">
    <location>
        <begin position="152"/>
        <end position="166"/>
    </location>
</feature>
<dbReference type="EMBL" id="JATAAI010000035">
    <property type="protein sequence ID" value="KAK1735079.1"/>
    <property type="molecule type" value="Genomic_DNA"/>
</dbReference>
<keyword evidence="2" id="KW-0472">Membrane</keyword>
<feature type="compositionally biased region" description="Polar residues" evidence="1">
    <location>
        <begin position="287"/>
        <end position="302"/>
    </location>
</feature>
<feature type="domain" description="DUF7495" evidence="3">
    <location>
        <begin position="491"/>
        <end position="605"/>
    </location>
</feature>
<evidence type="ECO:0000259" key="3">
    <source>
        <dbReference type="Pfam" id="PF24325"/>
    </source>
</evidence>
<feature type="region of interest" description="Disordered" evidence="1">
    <location>
        <begin position="236"/>
        <end position="302"/>
    </location>
</feature>
<reference evidence="4" key="1">
    <citation type="submission" date="2023-06" db="EMBL/GenBank/DDBJ databases">
        <title>Survivors Of The Sea: Transcriptome response of Skeletonema marinoi to long-term dormancy.</title>
        <authorList>
            <person name="Pinder M.I.M."/>
            <person name="Kourtchenko O."/>
            <person name="Robertson E.K."/>
            <person name="Larsson T."/>
            <person name="Maumus F."/>
            <person name="Osuna-Cruz C.M."/>
            <person name="Vancaester E."/>
            <person name="Stenow R."/>
            <person name="Vandepoele K."/>
            <person name="Ploug H."/>
            <person name="Bruchert V."/>
            <person name="Godhe A."/>
            <person name="Topel M."/>
        </authorList>
    </citation>
    <scope>NUCLEOTIDE SEQUENCE</scope>
    <source>
        <strain evidence="4">R05AC</strain>
    </source>
</reference>
<keyword evidence="2" id="KW-1133">Transmembrane helix</keyword>
<evidence type="ECO:0000313" key="4">
    <source>
        <dbReference type="EMBL" id="KAK1735079.1"/>
    </source>
</evidence>
<accession>A0AAD8XWW1</accession>
<dbReference type="InterPro" id="IPR055918">
    <property type="entry name" value="DUF7495"/>
</dbReference>
<comment type="caution">
    <text evidence="4">The sequence shown here is derived from an EMBL/GenBank/DDBJ whole genome shotgun (WGS) entry which is preliminary data.</text>
</comment>
<dbReference type="Proteomes" id="UP001224775">
    <property type="component" value="Unassembled WGS sequence"/>
</dbReference>
<proteinExistence type="predicted"/>
<feature type="region of interest" description="Disordered" evidence="1">
    <location>
        <begin position="138"/>
        <end position="166"/>
    </location>
</feature>
<protein>
    <recommendedName>
        <fullName evidence="3">DUF7495 domain-containing protein</fullName>
    </recommendedName>
</protein>
<evidence type="ECO:0000313" key="5">
    <source>
        <dbReference type="Proteomes" id="UP001224775"/>
    </source>
</evidence>
<name>A0AAD8XWW1_9STRA</name>
<gene>
    <name evidence="4" type="ORF">QTG54_014145</name>
</gene>
<keyword evidence="2" id="KW-0812">Transmembrane</keyword>
<feature type="compositionally biased region" description="Polar residues" evidence="1">
    <location>
        <begin position="1"/>
        <end position="15"/>
    </location>
</feature>
<feature type="region of interest" description="Disordered" evidence="1">
    <location>
        <begin position="42"/>
        <end position="70"/>
    </location>
</feature>
<organism evidence="4 5">
    <name type="scientific">Skeletonema marinoi</name>
    <dbReference type="NCBI Taxonomy" id="267567"/>
    <lineage>
        <taxon>Eukaryota</taxon>
        <taxon>Sar</taxon>
        <taxon>Stramenopiles</taxon>
        <taxon>Ochrophyta</taxon>
        <taxon>Bacillariophyta</taxon>
        <taxon>Coscinodiscophyceae</taxon>
        <taxon>Thalassiosirophycidae</taxon>
        <taxon>Thalassiosirales</taxon>
        <taxon>Skeletonemataceae</taxon>
        <taxon>Skeletonema</taxon>
        <taxon>Skeletonema marinoi-dohrnii complex</taxon>
    </lineage>
</organism>
<evidence type="ECO:0000256" key="1">
    <source>
        <dbReference type="SAM" id="MobiDB-lite"/>
    </source>
</evidence>
<feature type="region of interest" description="Disordered" evidence="1">
    <location>
        <begin position="1"/>
        <end position="20"/>
    </location>
</feature>
<feature type="compositionally biased region" description="Gly residues" evidence="1">
    <location>
        <begin position="275"/>
        <end position="284"/>
    </location>
</feature>
<keyword evidence="5" id="KW-1185">Reference proteome</keyword>
<feature type="compositionally biased region" description="Basic residues" evidence="1">
    <location>
        <begin position="140"/>
        <end position="149"/>
    </location>
</feature>
<dbReference type="Pfam" id="PF24325">
    <property type="entry name" value="DUF7495"/>
    <property type="match status" value="1"/>
</dbReference>
<sequence length="606" mass="65941">MAQSNEGENPSTPQRTGLAHRRHHSIANDTINDIVGGMTIPTPHSAPRIGRSTNATAATGHRAGRHSRHATHSHIDLLDNTIMDNDDGMTTDWSIGSASNKNSSAMAMAQYLDTVESSDQIHDDICSFSDVNLDNAEAGKKHHHHHRHTHSSDSFTSNGSSSSTTPRRARRMYYLLPMMWKHRYPIIACMTTFLVCVIVISASVKSSMTTVKSDGNSNWKKDVPTTIIVEDVAAPEEEMEAVGPPLEISSDSSGGGAGKGTIHQPQQPPEDEDGGGALILGPGGSYQDETTTSSPRTPCMTSTECETRADLLGFPTYEEGPFVQKGCYYEGSVVYWGKGATTTNDDEEENDLTLEELVAPLVVEEDGGNKKRLWCDEDQVKIGLDKLAAALSIAKGTIDAEENGNGDTTTVNVEDVVFEEIQEGGDDEDGVAVVGEPLTIEEDTVDEEGGALTVGAPLQIESNPDDDINAKWYATDAELYISLLLEGMGPHETAMKFCENKDKSLCNYNEYCPEGKSTRVYQGGPEGNWIDNSAESEQWAPVLAHSSQSAGDKWVQVGKIVDGGDASENFGQCWTYEDWMNRGDDNMDVEDDVEESHRRFFLCCDN</sequence>